<dbReference type="AlphaFoldDB" id="A0A9P4Y1B7"/>
<dbReference type="RefSeq" id="XP_040775660.1">
    <property type="nucleotide sequence ID" value="XM_040919677.1"/>
</dbReference>
<reference evidence="2" key="1">
    <citation type="journal article" date="2020" name="Phytopathology">
        <title>Genome sequence of the chestnut blight fungus Cryphonectria parasitica EP155: A fundamental resource for an archetypical invasive plant pathogen.</title>
        <authorList>
            <person name="Crouch J.A."/>
            <person name="Dawe A."/>
            <person name="Aerts A."/>
            <person name="Barry K."/>
            <person name="Churchill A.C.L."/>
            <person name="Grimwood J."/>
            <person name="Hillman B."/>
            <person name="Milgroom M.G."/>
            <person name="Pangilinan J."/>
            <person name="Smith M."/>
            <person name="Salamov A."/>
            <person name="Schmutz J."/>
            <person name="Yadav J."/>
            <person name="Grigoriev I.V."/>
            <person name="Nuss D."/>
        </authorList>
    </citation>
    <scope>NUCLEOTIDE SEQUENCE</scope>
    <source>
        <strain evidence="2">EP155</strain>
    </source>
</reference>
<sequence length="52" mass="5904">MLLLLPPLLVCWVQMSWCALLQRKKEKKEEARNPECHAALDTARVSGVVSKL</sequence>
<organism evidence="2 3">
    <name type="scientific">Cryphonectria parasitica (strain ATCC 38755 / EP155)</name>
    <dbReference type="NCBI Taxonomy" id="660469"/>
    <lineage>
        <taxon>Eukaryota</taxon>
        <taxon>Fungi</taxon>
        <taxon>Dikarya</taxon>
        <taxon>Ascomycota</taxon>
        <taxon>Pezizomycotina</taxon>
        <taxon>Sordariomycetes</taxon>
        <taxon>Sordariomycetidae</taxon>
        <taxon>Diaporthales</taxon>
        <taxon>Cryphonectriaceae</taxon>
        <taxon>Cryphonectria-Endothia species complex</taxon>
        <taxon>Cryphonectria</taxon>
    </lineage>
</organism>
<evidence type="ECO:0000256" key="1">
    <source>
        <dbReference type="SAM" id="SignalP"/>
    </source>
</evidence>
<evidence type="ECO:0000313" key="2">
    <source>
        <dbReference type="EMBL" id="KAF3764699.1"/>
    </source>
</evidence>
<keyword evidence="3" id="KW-1185">Reference proteome</keyword>
<accession>A0A9P4Y1B7</accession>
<dbReference type="Proteomes" id="UP000803844">
    <property type="component" value="Unassembled WGS sequence"/>
</dbReference>
<dbReference type="EMBL" id="MU032348">
    <property type="protein sequence ID" value="KAF3764699.1"/>
    <property type="molecule type" value="Genomic_DNA"/>
</dbReference>
<gene>
    <name evidence="2" type="ORF">M406DRAFT_322690</name>
</gene>
<feature type="signal peptide" evidence="1">
    <location>
        <begin position="1"/>
        <end position="18"/>
    </location>
</feature>
<feature type="chain" id="PRO_5040160487" evidence="1">
    <location>
        <begin position="19"/>
        <end position="52"/>
    </location>
</feature>
<keyword evidence="1" id="KW-0732">Signal</keyword>
<evidence type="ECO:0000313" key="3">
    <source>
        <dbReference type="Proteomes" id="UP000803844"/>
    </source>
</evidence>
<dbReference type="GeneID" id="63836806"/>
<name>A0A9P4Y1B7_CRYP1</name>
<comment type="caution">
    <text evidence="2">The sequence shown here is derived from an EMBL/GenBank/DDBJ whole genome shotgun (WGS) entry which is preliminary data.</text>
</comment>
<protein>
    <submittedName>
        <fullName evidence="2">Uncharacterized protein</fullName>
    </submittedName>
</protein>
<proteinExistence type="predicted"/>